<dbReference type="RefSeq" id="WP_175603771.1">
    <property type="nucleotide sequence ID" value="NZ_JABWGO010000008.1"/>
</dbReference>
<dbReference type="EMBL" id="JABWGO010000008">
    <property type="protein sequence ID" value="NUW44294.1"/>
    <property type="molecule type" value="Genomic_DNA"/>
</dbReference>
<reference evidence="1 2" key="1">
    <citation type="submission" date="2020-06" db="EMBL/GenBank/DDBJ databases">
        <authorList>
            <person name="Chanama M."/>
        </authorList>
    </citation>
    <scope>NUCLEOTIDE SEQUENCE [LARGE SCALE GENOMIC DNA]</scope>
    <source>
        <strain evidence="1 2">TBRC6557</strain>
    </source>
</reference>
<dbReference type="AlphaFoldDB" id="A0A7Y6ITU8"/>
<evidence type="ECO:0000313" key="1">
    <source>
        <dbReference type="EMBL" id="NUW44294.1"/>
    </source>
</evidence>
<dbReference type="Proteomes" id="UP000546126">
    <property type="component" value="Unassembled WGS sequence"/>
</dbReference>
<protein>
    <submittedName>
        <fullName evidence="1">DUF2877 domain-containing protein</fullName>
    </submittedName>
</protein>
<name>A0A7Y6ITU8_9ACTN</name>
<dbReference type="Pfam" id="PF11392">
    <property type="entry name" value="AllH"/>
    <property type="match status" value="1"/>
</dbReference>
<evidence type="ECO:0000313" key="2">
    <source>
        <dbReference type="Proteomes" id="UP000546126"/>
    </source>
</evidence>
<keyword evidence="2" id="KW-1185">Reference proteome</keyword>
<proteinExistence type="predicted"/>
<organism evidence="1 2">
    <name type="scientific">Nonomuraea rhodomycinica</name>
    <dbReference type="NCBI Taxonomy" id="1712872"/>
    <lineage>
        <taxon>Bacteria</taxon>
        <taxon>Bacillati</taxon>
        <taxon>Actinomycetota</taxon>
        <taxon>Actinomycetes</taxon>
        <taxon>Streptosporangiales</taxon>
        <taxon>Streptosporangiaceae</taxon>
        <taxon>Nonomuraea</taxon>
    </lineage>
</organism>
<sequence length="292" mass="29804">MTVGTRPRRPHVHATGAASTAVRPLLDAPRRAARVLAAFPAGAYLQVRTDREPSVIALLAPGATRLPNAVLLAGEPPRLTVGDDASVGDGAVRLGRLRLRASRWWDPAPPLGAADPAGLREAAAGLTPGEPALAGEPAVELLASGCASGRLLDVLTAAERLVGLGPGLTPSGDDVLAGLMVTLRLLGAATGAGRAVWLADWLAATVTYDARARTTPLSATLLHCAALGQASPEVAAVLRALAGRGPLEPALRRLHGLGHTSGSDLAQGIAIGVRSVLSCRPSRRSFPSRECA</sequence>
<gene>
    <name evidence="1" type="ORF">HT134_29835</name>
</gene>
<dbReference type="InterPro" id="IPR021530">
    <property type="entry name" value="AllH-like"/>
</dbReference>
<accession>A0A7Y6ITU8</accession>
<comment type="caution">
    <text evidence="1">The sequence shown here is derived from an EMBL/GenBank/DDBJ whole genome shotgun (WGS) entry which is preliminary data.</text>
</comment>